<dbReference type="Gene3D" id="3.40.190.290">
    <property type="match status" value="1"/>
</dbReference>
<dbReference type="GO" id="GO:0003700">
    <property type="term" value="F:DNA-binding transcription factor activity"/>
    <property type="evidence" value="ECO:0007669"/>
    <property type="project" value="InterPro"/>
</dbReference>
<proteinExistence type="inferred from homology"/>
<dbReference type="SUPFAM" id="SSF53850">
    <property type="entry name" value="Periplasmic binding protein-like II"/>
    <property type="match status" value="1"/>
</dbReference>
<sequence>MDLDLAQLRALDAAVTEGTMDAAARALHITPSAVSQRLRALEASLGRVLLVRSKPVTVTDAGAAVLRIARQIDALASELSAEVAGDTGDDVPARRSIPLAVNADSLATWVLPALASVDGIDFEFHREDQEHTTSYLRDGTVMAAITSESTPVQGCAVEPLCVARYVPCAADTYVVTWFPNGVSRRALAAAPVVEFDRKDELQRRYLARRGVPDATPPRHQVPASADFVAAVRLGYGWGMVPTWQLPDAGPKVVVLDERGIDVPLYWQQWNLRSAALDRVREAIMAAATSLRDG</sequence>
<gene>
    <name evidence="7" type="ORF">FPZ11_07425</name>
</gene>
<dbReference type="NCBIfam" id="NF002964">
    <property type="entry name" value="PRK03635.1"/>
    <property type="match status" value="1"/>
</dbReference>
<keyword evidence="2" id="KW-0805">Transcription regulation</keyword>
<dbReference type="Pfam" id="PF00126">
    <property type="entry name" value="HTH_1"/>
    <property type="match status" value="1"/>
</dbReference>
<organism evidence="7 8">
    <name type="scientific">Humibacter ginsenosidimutans</name>
    <dbReference type="NCBI Taxonomy" id="2599293"/>
    <lineage>
        <taxon>Bacteria</taxon>
        <taxon>Bacillati</taxon>
        <taxon>Actinomycetota</taxon>
        <taxon>Actinomycetes</taxon>
        <taxon>Micrococcales</taxon>
        <taxon>Microbacteriaceae</taxon>
        <taxon>Humibacter</taxon>
    </lineage>
</organism>
<evidence type="ECO:0000256" key="5">
    <source>
        <dbReference type="ARBA" id="ARBA00023163"/>
    </source>
</evidence>
<dbReference type="PANTHER" id="PTHR30579">
    <property type="entry name" value="TRANSCRIPTIONAL REGULATOR"/>
    <property type="match status" value="1"/>
</dbReference>
<keyword evidence="5" id="KW-0804">Transcription</keyword>
<keyword evidence="3" id="KW-0238">DNA-binding</keyword>
<dbReference type="PROSITE" id="PS50931">
    <property type="entry name" value="HTH_LYSR"/>
    <property type="match status" value="1"/>
</dbReference>
<evidence type="ECO:0000256" key="4">
    <source>
        <dbReference type="ARBA" id="ARBA00023159"/>
    </source>
</evidence>
<dbReference type="AlphaFoldDB" id="A0A5B8M1S4"/>
<dbReference type="SUPFAM" id="SSF46785">
    <property type="entry name" value="Winged helix' DNA-binding domain"/>
    <property type="match status" value="1"/>
</dbReference>
<dbReference type="Gene3D" id="1.10.10.10">
    <property type="entry name" value="Winged helix-like DNA-binding domain superfamily/Winged helix DNA-binding domain"/>
    <property type="match status" value="1"/>
</dbReference>
<reference evidence="7 8" key="1">
    <citation type="submission" date="2019-07" db="EMBL/GenBank/DDBJ databases">
        <title>Full genome sequence of Humibacter sp. WJ7-1.</title>
        <authorList>
            <person name="Im W.-T."/>
        </authorList>
    </citation>
    <scope>NUCLEOTIDE SEQUENCE [LARGE SCALE GENOMIC DNA]</scope>
    <source>
        <strain evidence="7 8">WJ7-1</strain>
    </source>
</reference>
<dbReference type="InterPro" id="IPR036390">
    <property type="entry name" value="WH_DNA-bd_sf"/>
</dbReference>
<evidence type="ECO:0000259" key="6">
    <source>
        <dbReference type="PROSITE" id="PS50931"/>
    </source>
</evidence>
<evidence type="ECO:0000256" key="2">
    <source>
        <dbReference type="ARBA" id="ARBA00023015"/>
    </source>
</evidence>
<dbReference type="OrthoDB" id="3252676at2"/>
<accession>A0A5B8M1S4</accession>
<dbReference type="Proteomes" id="UP000320216">
    <property type="component" value="Chromosome"/>
</dbReference>
<name>A0A5B8M1S4_9MICO</name>
<comment type="similarity">
    <text evidence="1">Belongs to the LysR transcriptional regulatory family.</text>
</comment>
<keyword evidence="4" id="KW-0010">Activator</keyword>
<dbReference type="InterPro" id="IPR000847">
    <property type="entry name" value="LysR_HTH_N"/>
</dbReference>
<dbReference type="NCBIfam" id="TIGR03298">
    <property type="entry name" value="argP"/>
    <property type="match status" value="1"/>
</dbReference>
<dbReference type="InterPro" id="IPR036388">
    <property type="entry name" value="WH-like_DNA-bd_sf"/>
</dbReference>
<dbReference type="InterPro" id="IPR017685">
    <property type="entry name" value="ArgP"/>
</dbReference>
<evidence type="ECO:0000313" key="8">
    <source>
        <dbReference type="Proteomes" id="UP000320216"/>
    </source>
</evidence>
<dbReference type="InterPro" id="IPR050176">
    <property type="entry name" value="LTTR"/>
</dbReference>
<dbReference type="GO" id="GO:0003677">
    <property type="term" value="F:DNA binding"/>
    <property type="evidence" value="ECO:0007669"/>
    <property type="project" value="UniProtKB-KW"/>
</dbReference>
<dbReference type="RefSeq" id="WP_146319675.1">
    <property type="nucleotide sequence ID" value="NZ_CP042305.1"/>
</dbReference>
<evidence type="ECO:0000256" key="3">
    <source>
        <dbReference type="ARBA" id="ARBA00023125"/>
    </source>
</evidence>
<protein>
    <submittedName>
        <fullName evidence="7">LysR family transcriptional regulator ArgP</fullName>
    </submittedName>
</protein>
<evidence type="ECO:0000313" key="7">
    <source>
        <dbReference type="EMBL" id="QDZ14607.1"/>
    </source>
</evidence>
<dbReference type="InterPro" id="IPR005119">
    <property type="entry name" value="LysR_subst-bd"/>
</dbReference>
<keyword evidence="8" id="KW-1185">Reference proteome</keyword>
<dbReference type="Pfam" id="PF03466">
    <property type="entry name" value="LysR_substrate"/>
    <property type="match status" value="1"/>
</dbReference>
<evidence type="ECO:0000256" key="1">
    <source>
        <dbReference type="ARBA" id="ARBA00009437"/>
    </source>
</evidence>
<dbReference type="EMBL" id="CP042305">
    <property type="protein sequence ID" value="QDZ14607.1"/>
    <property type="molecule type" value="Genomic_DNA"/>
</dbReference>
<feature type="domain" description="HTH lysR-type" evidence="6">
    <location>
        <begin position="3"/>
        <end position="59"/>
    </location>
</feature>
<dbReference type="KEGG" id="huw:FPZ11_07425"/>
<dbReference type="PANTHER" id="PTHR30579:SF2">
    <property type="entry name" value="HTH-TYPE TRANSCRIPTIONAL REGULATOR ARGP"/>
    <property type="match status" value="1"/>
</dbReference>